<dbReference type="Proteomes" id="UP000283895">
    <property type="component" value="Unassembled WGS sequence"/>
</dbReference>
<accession>A0A423W9B9</accession>
<keyword evidence="2" id="KW-1185">Reference proteome</keyword>
<dbReference type="AlphaFoldDB" id="A0A423W9B9"/>
<protein>
    <recommendedName>
        <fullName evidence="3">C2H2-type domain-containing protein</fullName>
    </recommendedName>
</protein>
<dbReference type="OrthoDB" id="5132222at2759"/>
<evidence type="ECO:0008006" key="3">
    <source>
        <dbReference type="Google" id="ProtNLM"/>
    </source>
</evidence>
<organism evidence="1 2">
    <name type="scientific">Cytospora schulzeri</name>
    <dbReference type="NCBI Taxonomy" id="448051"/>
    <lineage>
        <taxon>Eukaryota</taxon>
        <taxon>Fungi</taxon>
        <taxon>Dikarya</taxon>
        <taxon>Ascomycota</taxon>
        <taxon>Pezizomycotina</taxon>
        <taxon>Sordariomycetes</taxon>
        <taxon>Sordariomycetidae</taxon>
        <taxon>Diaporthales</taxon>
        <taxon>Cytosporaceae</taxon>
        <taxon>Cytospora</taxon>
    </lineage>
</organism>
<evidence type="ECO:0000313" key="2">
    <source>
        <dbReference type="Proteomes" id="UP000283895"/>
    </source>
</evidence>
<comment type="caution">
    <text evidence="1">The sequence shown here is derived from an EMBL/GenBank/DDBJ whole genome shotgun (WGS) entry which is preliminary data.</text>
</comment>
<gene>
    <name evidence="1" type="ORF">VMCG_06168</name>
</gene>
<name>A0A423W9B9_9PEZI</name>
<proteinExistence type="predicted"/>
<reference evidence="1 2" key="1">
    <citation type="submission" date="2015-09" db="EMBL/GenBank/DDBJ databases">
        <title>Host preference determinants of Valsa canker pathogens revealed by comparative genomics.</title>
        <authorList>
            <person name="Yin Z."/>
            <person name="Huang L."/>
        </authorList>
    </citation>
    <scope>NUCLEOTIDE SEQUENCE [LARGE SCALE GENOMIC DNA]</scope>
    <source>
        <strain evidence="1 2">03-1</strain>
    </source>
</reference>
<sequence>MAREGSTTLLRGFKISVAVLDVFLAANGVDRTYGTPPFYKDHPENDPISGLLYTRVTQAGGTADKNRFRVMIPSHEGHDNSTVAYVTWTWATVFAHREIDLDRDLPGEVPVGFEELRKEILSCGENIPEGEGGRIPDEGKVGLYMVHTYDSRGSFRPKVLDDRRVLLGKVPQYCDQCDAVFEEPSDAFDQRRLHLIEIHGFERGRNPLPDA</sequence>
<evidence type="ECO:0000313" key="1">
    <source>
        <dbReference type="EMBL" id="ROV99916.1"/>
    </source>
</evidence>
<dbReference type="EMBL" id="LKEA01000022">
    <property type="protein sequence ID" value="ROV99916.1"/>
    <property type="molecule type" value="Genomic_DNA"/>
</dbReference>
<dbReference type="STRING" id="356882.A0A423W9B9"/>